<dbReference type="GO" id="GO:0009543">
    <property type="term" value="C:chloroplast thylakoid lumen"/>
    <property type="evidence" value="ECO:0007669"/>
    <property type="project" value="TreeGrafter"/>
</dbReference>
<name>A0AAN7R9B0_TRANT</name>
<dbReference type="SUPFAM" id="SSF49503">
    <property type="entry name" value="Cupredoxins"/>
    <property type="match status" value="1"/>
</dbReference>
<evidence type="ECO:0000256" key="1">
    <source>
        <dbReference type="ARBA" id="ARBA00004622"/>
    </source>
</evidence>
<evidence type="ECO:0000256" key="6">
    <source>
        <dbReference type="ARBA" id="ARBA00023008"/>
    </source>
</evidence>
<keyword evidence="8 10" id="KW-0472">Membrane</keyword>
<evidence type="ECO:0000256" key="7">
    <source>
        <dbReference type="ARBA" id="ARBA00023078"/>
    </source>
</evidence>
<keyword evidence="6 9" id="KW-0186">Copper</keyword>
<keyword evidence="7 10" id="KW-0793">Thylakoid</keyword>
<accession>A0AAN7R9B0</accession>
<dbReference type="GO" id="GO:0009055">
    <property type="term" value="F:electron transfer activity"/>
    <property type="evidence" value="ECO:0007669"/>
    <property type="project" value="UniProtKB-UniRule"/>
</dbReference>
<evidence type="ECO:0000256" key="5">
    <source>
        <dbReference type="ARBA" id="ARBA00022982"/>
    </source>
</evidence>
<dbReference type="Pfam" id="PF00127">
    <property type="entry name" value="Copper-bind"/>
    <property type="match status" value="1"/>
</dbReference>
<feature type="binding site" evidence="9">
    <location>
        <position position="166"/>
    </location>
    <ligand>
        <name>Cu cation</name>
        <dbReference type="ChEBI" id="CHEBI:23378"/>
    </ligand>
</feature>
<dbReference type="PROSITE" id="PS00196">
    <property type="entry name" value="COPPER_BLUE"/>
    <property type="match status" value="1"/>
</dbReference>
<comment type="subcellular location">
    <subcellularLocation>
        <location evidence="1 10">Plastid</location>
        <location evidence="1 10">Chloroplast thylakoid membrane</location>
        <topology evidence="1 10">Peripheral membrane protein</topology>
        <orientation evidence="1 10">Lumenal side</orientation>
    </subcellularLocation>
</comment>
<feature type="domain" description="Blue (type 1) copper" evidence="11">
    <location>
        <begin position="131"/>
        <end position="228"/>
    </location>
</feature>
<keyword evidence="4 9" id="KW-0479">Metal-binding</keyword>
<evidence type="ECO:0000256" key="2">
    <source>
        <dbReference type="ARBA" id="ARBA00005338"/>
    </source>
</evidence>
<dbReference type="Gene3D" id="2.60.40.420">
    <property type="entry name" value="Cupredoxins - blue copper proteins"/>
    <property type="match status" value="1"/>
</dbReference>
<evidence type="ECO:0000256" key="4">
    <source>
        <dbReference type="ARBA" id="ARBA00022723"/>
    </source>
</evidence>
<protein>
    <recommendedName>
        <fullName evidence="10">Plastocyanin</fullName>
    </recommendedName>
</protein>
<evidence type="ECO:0000256" key="3">
    <source>
        <dbReference type="ARBA" id="ARBA00022448"/>
    </source>
</evidence>
<proteinExistence type="inferred from homology"/>
<keyword evidence="13" id="KW-1185">Reference proteome</keyword>
<evidence type="ECO:0000256" key="9">
    <source>
        <dbReference type="PIRSR" id="PIRSR602387-1"/>
    </source>
</evidence>
<dbReference type="EMBL" id="JAXQNO010000007">
    <property type="protein sequence ID" value="KAK4794567.1"/>
    <property type="molecule type" value="Genomic_DNA"/>
</dbReference>
<dbReference type="AlphaFoldDB" id="A0AAN7R9B0"/>
<sequence length="228" mass="23960">MLWDNPIALSTSSSLPFPHYFSPPHNQAAFSQPQKCYPLKPQSPFFLSLHRTEKYPSAKMAAVTSAAVAMPSFTGLKAASSSKPAAVTMRIPSTAAPRLSLRASLREAIGAAFVATAASASLAVGNASAITVLLGSSDGGLVFEPSEFSVAAGEKIEFKNNAAFPHNVIFDEDEVPAGVDVSKISMKEEDLLNAPGEVYSVTLTEKGTYSFYCGPHQGVGMTGKVTVN</sequence>
<dbReference type="PANTHER" id="PTHR34192">
    <property type="entry name" value="PLASTOCYANIN MAJOR ISOFORM, CHLOROPLASTIC-RELATED"/>
    <property type="match status" value="1"/>
</dbReference>
<dbReference type="NCBIfam" id="TIGR02656">
    <property type="entry name" value="cyanin_plasto"/>
    <property type="match status" value="1"/>
</dbReference>
<evidence type="ECO:0000313" key="13">
    <source>
        <dbReference type="Proteomes" id="UP001346149"/>
    </source>
</evidence>
<comment type="cofactor">
    <cofactor evidence="9">
        <name>Cu(2+)</name>
        <dbReference type="ChEBI" id="CHEBI:29036"/>
    </cofactor>
    <text evidence="9">The crystal structure with reduced Cu(1+) has also been determined.</text>
</comment>
<feature type="binding site" evidence="9">
    <location>
        <position position="221"/>
    </location>
    <ligand>
        <name>Cu cation</name>
        <dbReference type="ChEBI" id="CHEBI:23378"/>
    </ligand>
</feature>
<dbReference type="PANTHER" id="PTHR34192:SF10">
    <property type="entry name" value="PLASTOCYANIN MAJOR ISOFORM, CHLOROPLASTIC-RELATED"/>
    <property type="match status" value="1"/>
</dbReference>
<dbReference type="InterPro" id="IPR001235">
    <property type="entry name" value="Copper_blue_Plastocyanin"/>
</dbReference>
<evidence type="ECO:0000259" key="11">
    <source>
        <dbReference type="Pfam" id="PF00127"/>
    </source>
</evidence>
<feature type="binding site" evidence="9">
    <location>
        <position position="213"/>
    </location>
    <ligand>
        <name>Cu cation</name>
        <dbReference type="ChEBI" id="CHEBI:23378"/>
    </ligand>
</feature>
<reference evidence="12 13" key="1">
    <citation type="journal article" date="2023" name="Hortic Res">
        <title>Pangenome of water caltrop reveals structural variations and asymmetric subgenome divergence after allopolyploidization.</title>
        <authorList>
            <person name="Zhang X."/>
            <person name="Chen Y."/>
            <person name="Wang L."/>
            <person name="Yuan Y."/>
            <person name="Fang M."/>
            <person name="Shi L."/>
            <person name="Lu R."/>
            <person name="Comes H.P."/>
            <person name="Ma Y."/>
            <person name="Chen Y."/>
            <person name="Huang G."/>
            <person name="Zhou Y."/>
            <person name="Zheng Z."/>
            <person name="Qiu Y."/>
        </authorList>
    </citation>
    <scope>NUCLEOTIDE SEQUENCE [LARGE SCALE GENOMIC DNA]</scope>
    <source>
        <strain evidence="12">F231</strain>
    </source>
</reference>
<organism evidence="12 13">
    <name type="scientific">Trapa natans</name>
    <name type="common">Water chestnut</name>
    <dbReference type="NCBI Taxonomy" id="22666"/>
    <lineage>
        <taxon>Eukaryota</taxon>
        <taxon>Viridiplantae</taxon>
        <taxon>Streptophyta</taxon>
        <taxon>Embryophyta</taxon>
        <taxon>Tracheophyta</taxon>
        <taxon>Spermatophyta</taxon>
        <taxon>Magnoliopsida</taxon>
        <taxon>eudicotyledons</taxon>
        <taxon>Gunneridae</taxon>
        <taxon>Pentapetalae</taxon>
        <taxon>rosids</taxon>
        <taxon>malvids</taxon>
        <taxon>Myrtales</taxon>
        <taxon>Lythraceae</taxon>
        <taxon>Trapa</taxon>
    </lineage>
</organism>
<gene>
    <name evidence="12" type="ORF">SAY86_012561</name>
</gene>
<dbReference type="InterPro" id="IPR028871">
    <property type="entry name" value="BlueCu_1_BS"/>
</dbReference>
<comment type="similarity">
    <text evidence="2 10">Belongs to the plastocyanin family.</text>
</comment>
<feature type="binding site" evidence="9">
    <location>
        <position position="216"/>
    </location>
    <ligand>
        <name>Cu cation</name>
        <dbReference type="ChEBI" id="CHEBI:23378"/>
    </ligand>
</feature>
<evidence type="ECO:0000313" key="12">
    <source>
        <dbReference type="EMBL" id="KAK4794567.1"/>
    </source>
</evidence>
<dbReference type="InterPro" id="IPR008972">
    <property type="entry name" value="Cupredoxin"/>
</dbReference>
<comment type="caution">
    <text evidence="12">The sequence shown here is derived from an EMBL/GenBank/DDBJ whole genome shotgun (WGS) entry which is preliminary data.</text>
</comment>
<dbReference type="CDD" id="cd04219">
    <property type="entry name" value="Plastocyanin"/>
    <property type="match status" value="1"/>
</dbReference>
<keyword evidence="5 10" id="KW-0249">Electron transport</keyword>
<evidence type="ECO:0000256" key="8">
    <source>
        <dbReference type="ARBA" id="ARBA00023136"/>
    </source>
</evidence>
<dbReference type="Proteomes" id="UP001346149">
    <property type="component" value="Unassembled WGS sequence"/>
</dbReference>
<dbReference type="GO" id="GO:0009535">
    <property type="term" value="C:chloroplast thylakoid membrane"/>
    <property type="evidence" value="ECO:0007669"/>
    <property type="project" value="UniProtKB-SubCell"/>
</dbReference>
<dbReference type="PRINTS" id="PR00157">
    <property type="entry name" value="PLASTOCYANIN"/>
</dbReference>
<keyword evidence="3 10" id="KW-0813">Transport</keyword>
<evidence type="ECO:0000256" key="10">
    <source>
        <dbReference type="RuleBase" id="RU363020"/>
    </source>
</evidence>
<dbReference type="PRINTS" id="PR00156">
    <property type="entry name" value="COPPERBLUE"/>
</dbReference>
<dbReference type="InterPro" id="IPR002387">
    <property type="entry name" value="Plastocyanin"/>
</dbReference>
<dbReference type="GO" id="GO:0005507">
    <property type="term" value="F:copper ion binding"/>
    <property type="evidence" value="ECO:0007669"/>
    <property type="project" value="UniProtKB-UniRule"/>
</dbReference>
<comment type="function">
    <text evidence="10">Participates in electron transfer between P700 and the cytochrome b6-f complex in photosystem I.</text>
</comment>
<dbReference type="InterPro" id="IPR000923">
    <property type="entry name" value="BlueCu_1"/>
</dbReference>